<proteinExistence type="inferred from homology"/>
<name>A0AAD5UWM2_9APHY</name>
<keyword evidence="9" id="KW-0479">Metal-binding</keyword>
<dbReference type="PANTHER" id="PTHR48012">
    <property type="entry name" value="STERILE20-LIKE KINASE, ISOFORM B-RELATED"/>
    <property type="match status" value="1"/>
</dbReference>
<keyword evidence="10 16" id="KW-0547">Nucleotide-binding</keyword>
<evidence type="ECO:0000256" key="14">
    <source>
        <dbReference type="ARBA" id="ARBA00047899"/>
    </source>
</evidence>
<dbReference type="PROSITE" id="PS50011">
    <property type="entry name" value="PROTEIN_KINASE_DOM"/>
    <property type="match status" value="1"/>
</dbReference>
<evidence type="ECO:0000256" key="8">
    <source>
        <dbReference type="ARBA" id="ARBA00022679"/>
    </source>
</evidence>
<keyword evidence="7" id="KW-0597">Phosphoprotein</keyword>
<dbReference type="FunFam" id="1.10.510.10:FF:000411">
    <property type="entry name" value="Probable Ste20-like kinase Don3"/>
    <property type="match status" value="1"/>
</dbReference>
<keyword evidence="13" id="KW-0460">Magnesium</keyword>
<keyword evidence="6" id="KW-0723">Serine/threonine-protein kinase</keyword>
<feature type="compositionally biased region" description="Basic and acidic residues" evidence="17">
    <location>
        <begin position="462"/>
        <end position="476"/>
    </location>
</feature>
<comment type="similarity">
    <text evidence="3">Belongs to the protein kinase superfamily. STE Ser/Thr protein kinase family. STE20 subfamily.</text>
</comment>
<comment type="subcellular location">
    <subcellularLocation>
        <location evidence="2">Cytoplasm</location>
    </subcellularLocation>
</comment>
<dbReference type="Proteomes" id="UP001212997">
    <property type="component" value="Unassembled WGS sequence"/>
</dbReference>
<dbReference type="SUPFAM" id="SSF56112">
    <property type="entry name" value="Protein kinase-like (PK-like)"/>
    <property type="match status" value="1"/>
</dbReference>
<evidence type="ECO:0000256" key="2">
    <source>
        <dbReference type="ARBA" id="ARBA00004496"/>
    </source>
</evidence>
<feature type="domain" description="Protein kinase" evidence="18">
    <location>
        <begin position="57"/>
        <end position="305"/>
    </location>
</feature>
<organism evidence="19 20">
    <name type="scientific">Meripilus lineatus</name>
    <dbReference type="NCBI Taxonomy" id="2056292"/>
    <lineage>
        <taxon>Eukaryota</taxon>
        <taxon>Fungi</taxon>
        <taxon>Dikarya</taxon>
        <taxon>Basidiomycota</taxon>
        <taxon>Agaricomycotina</taxon>
        <taxon>Agaricomycetes</taxon>
        <taxon>Polyporales</taxon>
        <taxon>Meripilaceae</taxon>
        <taxon>Meripilus</taxon>
    </lineage>
</organism>
<feature type="binding site" evidence="16">
    <location>
        <position position="86"/>
    </location>
    <ligand>
        <name>ATP</name>
        <dbReference type="ChEBI" id="CHEBI:30616"/>
    </ligand>
</feature>
<keyword evidence="5" id="KW-0963">Cytoplasm</keyword>
<gene>
    <name evidence="19" type="ORF">NLI96_g8790</name>
</gene>
<evidence type="ECO:0000256" key="17">
    <source>
        <dbReference type="SAM" id="MobiDB-lite"/>
    </source>
</evidence>
<evidence type="ECO:0000256" key="11">
    <source>
        <dbReference type="ARBA" id="ARBA00022777"/>
    </source>
</evidence>
<evidence type="ECO:0000256" key="7">
    <source>
        <dbReference type="ARBA" id="ARBA00022553"/>
    </source>
</evidence>
<keyword evidence="11" id="KW-0418">Kinase</keyword>
<dbReference type="EMBL" id="JANAWD010000414">
    <property type="protein sequence ID" value="KAJ3479822.1"/>
    <property type="molecule type" value="Genomic_DNA"/>
</dbReference>
<dbReference type="InterPro" id="IPR050629">
    <property type="entry name" value="STE20/SPS1-PAK"/>
</dbReference>
<feature type="compositionally biased region" description="Pro residues" evidence="17">
    <location>
        <begin position="37"/>
        <end position="50"/>
    </location>
</feature>
<dbReference type="GO" id="GO:0005524">
    <property type="term" value="F:ATP binding"/>
    <property type="evidence" value="ECO:0007669"/>
    <property type="project" value="UniProtKB-UniRule"/>
</dbReference>
<evidence type="ECO:0000256" key="3">
    <source>
        <dbReference type="ARBA" id="ARBA00008874"/>
    </source>
</evidence>
<evidence type="ECO:0000256" key="16">
    <source>
        <dbReference type="PROSITE-ProRule" id="PRU10141"/>
    </source>
</evidence>
<dbReference type="CDD" id="cd06609">
    <property type="entry name" value="STKc_MST3_like"/>
    <property type="match status" value="1"/>
</dbReference>
<feature type="region of interest" description="Disordered" evidence="17">
    <location>
        <begin position="540"/>
        <end position="570"/>
    </location>
</feature>
<feature type="compositionally biased region" description="Polar residues" evidence="17">
    <location>
        <begin position="10"/>
        <end position="31"/>
    </location>
</feature>
<evidence type="ECO:0000313" key="19">
    <source>
        <dbReference type="EMBL" id="KAJ3479822.1"/>
    </source>
</evidence>
<dbReference type="GO" id="GO:0004674">
    <property type="term" value="F:protein serine/threonine kinase activity"/>
    <property type="evidence" value="ECO:0007669"/>
    <property type="project" value="UniProtKB-KW"/>
</dbReference>
<comment type="catalytic activity">
    <reaction evidence="14">
        <text>L-threonyl-[protein] + ATP = O-phospho-L-threonyl-[protein] + ADP + H(+)</text>
        <dbReference type="Rhea" id="RHEA:46608"/>
        <dbReference type="Rhea" id="RHEA-COMP:11060"/>
        <dbReference type="Rhea" id="RHEA-COMP:11605"/>
        <dbReference type="ChEBI" id="CHEBI:15378"/>
        <dbReference type="ChEBI" id="CHEBI:30013"/>
        <dbReference type="ChEBI" id="CHEBI:30616"/>
        <dbReference type="ChEBI" id="CHEBI:61977"/>
        <dbReference type="ChEBI" id="CHEBI:456216"/>
        <dbReference type="EC" id="2.7.11.1"/>
    </reaction>
</comment>
<accession>A0AAD5UWM2</accession>
<keyword evidence="12 16" id="KW-0067">ATP-binding</keyword>
<dbReference type="GO" id="GO:0005737">
    <property type="term" value="C:cytoplasm"/>
    <property type="evidence" value="ECO:0007669"/>
    <property type="project" value="UniProtKB-SubCell"/>
</dbReference>
<dbReference type="InterPro" id="IPR000719">
    <property type="entry name" value="Prot_kinase_dom"/>
</dbReference>
<protein>
    <recommendedName>
        <fullName evidence="4">non-specific serine/threonine protein kinase</fullName>
        <ecNumber evidence="4">2.7.11.1</ecNumber>
    </recommendedName>
</protein>
<dbReference type="AlphaFoldDB" id="A0AAD5UWM2"/>
<evidence type="ECO:0000256" key="1">
    <source>
        <dbReference type="ARBA" id="ARBA00001946"/>
    </source>
</evidence>
<evidence type="ECO:0000259" key="18">
    <source>
        <dbReference type="PROSITE" id="PS50011"/>
    </source>
</evidence>
<comment type="caution">
    <text evidence="19">The sequence shown here is derived from an EMBL/GenBank/DDBJ whole genome shotgun (WGS) entry which is preliminary data.</text>
</comment>
<evidence type="ECO:0000256" key="4">
    <source>
        <dbReference type="ARBA" id="ARBA00012513"/>
    </source>
</evidence>
<evidence type="ECO:0000256" key="13">
    <source>
        <dbReference type="ARBA" id="ARBA00022842"/>
    </source>
</evidence>
<dbReference type="Gene3D" id="1.10.510.10">
    <property type="entry name" value="Transferase(Phosphotransferase) domain 1"/>
    <property type="match status" value="1"/>
</dbReference>
<feature type="region of interest" description="Disordered" evidence="17">
    <location>
        <begin position="1"/>
        <end position="50"/>
    </location>
</feature>
<comment type="cofactor">
    <cofactor evidence="1">
        <name>Mg(2+)</name>
        <dbReference type="ChEBI" id="CHEBI:18420"/>
    </cofactor>
</comment>
<evidence type="ECO:0000256" key="9">
    <source>
        <dbReference type="ARBA" id="ARBA00022723"/>
    </source>
</evidence>
<evidence type="ECO:0000256" key="6">
    <source>
        <dbReference type="ARBA" id="ARBA00022527"/>
    </source>
</evidence>
<feature type="compositionally biased region" description="Low complexity" evidence="17">
    <location>
        <begin position="551"/>
        <end position="565"/>
    </location>
</feature>
<evidence type="ECO:0000256" key="15">
    <source>
        <dbReference type="ARBA" id="ARBA00048679"/>
    </source>
</evidence>
<evidence type="ECO:0000256" key="5">
    <source>
        <dbReference type="ARBA" id="ARBA00022490"/>
    </source>
</evidence>
<dbReference type="SMART" id="SM00220">
    <property type="entry name" value="S_TKc"/>
    <property type="match status" value="1"/>
</dbReference>
<sequence length="714" mass="78632">MTRLLKKASRSNLSLRSQSKVSNKSRPSSPTNDRKPPPVPRLPEPYPIPSSNPASQYTLLEKLGTGSFGTVYKAMHNETKQIVAIKQIDLEDTDDDISEIQQEIANLAQCDSEYVTRYYGSFVVSYKLWIVMEYLSGGSCLDLLKPGVFSEPHIAVICRELLLGLDYLHSESTIHRDIKAANVLLSASGKVKLADFGVAAQLTSTLRHTFVGTPFWMAPEVIRQAGYDAKADVWSLGITAIEMAKGEPPLAEYHPMRVLFLIPKAKAPTLEGNFSAAFKEFISLCLTKDPALRPTTKQLLQHKFIKGARKTSYLTELIERYQEYRTKVPSRPQMYQATVRNSGAWDATMRSDWNFDTVRTSSAMGSFRSMARDLEDLTPEEEYDEPDASLYEIPESIDTSAATKGSDVPSSGITAIAMNAQAGHSTVIIRPIPSPPKERDIPDLLADSASGRSGPELATPPRETEVVGEDDQHHVEPPPAYSGSVRSSRRSSYSARTNLNSGTVLVEADIGTGVDTIRPVKKVDTVRSLRLSADYVGSLRKENSEGGGSVPSSPQSSKSKQKTTSDAAKAGRAMVDDVLMPIFQKATRDDMDAREIESLSMLSRGFQELRDVNPELAYSVILDILGGINDNAKVKQHVNTSRVLFPHKRIVRRSEMTSKGLIVTEEEEISGLPSTSGPMPPTAEEPARRSPIAELLYMRWLEGLKLKWPSILSG</sequence>
<dbReference type="GO" id="GO:0046872">
    <property type="term" value="F:metal ion binding"/>
    <property type="evidence" value="ECO:0007669"/>
    <property type="project" value="UniProtKB-KW"/>
</dbReference>
<dbReference type="PANTHER" id="PTHR48012:SF27">
    <property type="entry name" value="SERINE_THREONINE-PROTEIN KINASE SID1"/>
    <property type="match status" value="1"/>
</dbReference>
<feature type="compositionally biased region" description="Low complexity" evidence="17">
    <location>
        <begin position="482"/>
        <end position="495"/>
    </location>
</feature>
<evidence type="ECO:0000313" key="20">
    <source>
        <dbReference type="Proteomes" id="UP001212997"/>
    </source>
</evidence>
<keyword evidence="8" id="KW-0808">Transferase</keyword>
<reference evidence="19" key="1">
    <citation type="submission" date="2022-07" db="EMBL/GenBank/DDBJ databases">
        <title>Genome Sequence of Physisporinus lineatus.</title>
        <authorList>
            <person name="Buettner E."/>
        </authorList>
    </citation>
    <scope>NUCLEOTIDE SEQUENCE</scope>
    <source>
        <strain evidence="19">VT162</strain>
    </source>
</reference>
<dbReference type="Pfam" id="PF00069">
    <property type="entry name" value="Pkinase"/>
    <property type="match status" value="1"/>
</dbReference>
<evidence type="ECO:0000256" key="12">
    <source>
        <dbReference type="ARBA" id="ARBA00022840"/>
    </source>
</evidence>
<keyword evidence="20" id="KW-1185">Reference proteome</keyword>
<dbReference type="Gene3D" id="3.30.200.20">
    <property type="entry name" value="Phosphorylase Kinase, domain 1"/>
    <property type="match status" value="1"/>
</dbReference>
<dbReference type="InterPro" id="IPR011009">
    <property type="entry name" value="Kinase-like_dom_sf"/>
</dbReference>
<dbReference type="EC" id="2.7.11.1" evidence="4"/>
<dbReference type="InterPro" id="IPR017441">
    <property type="entry name" value="Protein_kinase_ATP_BS"/>
</dbReference>
<feature type="region of interest" description="Disordered" evidence="17">
    <location>
        <begin position="427"/>
        <end position="495"/>
    </location>
</feature>
<comment type="catalytic activity">
    <reaction evidence="15">
        <text>L-seryl-[protein] + ATP = O-phospho-L-seryl-[protein] + ADP + H(+)</text>
        <dbReference type="Rhea" id="RHEA:17989"/>
        <dbReference type="Rhea" id="RHEA-COMP:9863"/>
        <dbReference type="Rhea" id="RHEA-COMP:11604"/>
        <dbReference type="ChEBI" id="CHEBI:15378"/>
        <dbReference type="ChEBI" id="CHEBI:29999"/>
        <dbReference type="ChEBI" id="CHEBI:30616"/>
        <dbReference type="ChEBI" id="CHEBI:83421"/>
        <dbReference type="ChEBI" id="CHEBI:456216"/>
        <dbReference type="EC" id="2.7.11.1"/>
    </reaction>
</comment>
<evidence type="ECO:0000256" key="10">
    <source>
        <dbReference type="ARBA" id="ARBA00022741"/>
    </source>
</evidence>
<dbReference type="PROSITE" id="PS00107">
    <property type="entry name" value="PROTEIN_KINASE_ATP"/>
    <property type="match status" value="1"/>
</dbReference>